<feature type="signal peptide" evidence="6">
    <location>
        <begin position="1"/>
        <end position="28"/>
    </location>
</feature>
<feature type="domain" description="Glycine zipper 2TM" evidence="7">
    <location>
        <begin position="48"/>
        <end position="88"/>
    </location>
</feature>
<evidence type="ECO:0000313" key="10">
    <source>
        <dbReference type="Proteomes" id="UP001057520"/>
    </source>
</evidence>
<evidence type="ECO:0000259" key="7">
    <source>
        <dbReference type="Pfam" id="PF05433"/>
    </source>
</evidence>
<keyword evidence="10" id="KW-1185">Reference proteome</keyword>
<evidence type="ECO:0000259" key="8">
    <source>
        <dbReference type="Pfam" id="PF08239"/>
    </source>
</evidence>
<protein>
    <recommendedName>
        <fullName evidence="3">17 kDa surface antigen</fullName>
    </recommendedName>
</protein>
<organism evidence="9 10">
    <name type="scientific">Caulobacter segnis</name>
    <dbReference type="NCBI Taxonomy" id="88688"/>
    <lineage>
        <taxon>Bacteria</taxon>
        <taxon>Pseudomonadati</taxon>
        <taxon>Pseudomonadota</taxon>
        <taxon>Alphaproteobacteria</taxon>
        <taxon>Caulobacterales</taxon>
        <taxon>Caulobacteraceae</taxon>
        <taxon>Caulobacter</taxon>
    </lineage>
</organism>
<dbReference type="Pfam" id="PF08239">
    <property type="entry name" value="SH3_3"/>
    <property type="match status" value="1"/>
</dbReference>
<dbReference type="InterPro" id="IPR003646">
    <property type="entry name" value="SH3-like_bac-type"/>
</dbReference>
<feature type="chain" id="PRO_5046800501" description="17 kDa surface antigen" evidence="6">
    <location>
        <begin position="29"/>
        <end position="262"/>
    </location>
</feature>
<dbReference type="Pfam" id="PF05433">
    <property type="entry name" value="Rick_17kDa_Anti"/>
    <property type="match status" value="1"/>
</dbReference>
<dbReference type="Gene3D" id="2.30.30.40">
    <property type="entry name" value="SH3 Domains"/>
    <property type="match status" value="1"/>
</dbReference>
<keyword evidence="6" id="KW-0732">Signal</keyword>
<evidence type="ECO:0000256" key="4">
    <source>
        <dbReference type="ARBA" id="ARBA00023288"/>
    </source>
</evidence>
<evidence type="ECO:0000256" key="3">
    <source>
        <dbReference type="ARBA" id="ARBA00015281"/>
    </source>
</evidence>
<feature type="region of interest" description="Disordered" evidence="5">
    <location>
        <begin position="236"/>
        <end position="262"/>
    </location>
</feature>
<proteinExistence type="inferred from homology"/>
<dbReference type="InterPro" id="IPR008816">
    <property type="entry name" value="Gly_zipper_2TM_dom"/>
</dbReference>
<feature type="domain" description="SH3b" evidence="8">
    <location>
        <begin position="165"/>
        <end position="218"/>
    </location>
</feature>
<accession>A0ABY4ZS79</accession>
<comment type="subcellular location">
    <subcellularLocation>
        <location evidence="1">Cell outer membrane</location>
        <topology evidence="1">Lipid-anchor</topology>
    </subcellularLocation>
</comment>
<evidence type="ECO:0000256" key="1">
    <source>
        <dbReference type="ARBA" id="ARBA00004459"/>
    </source>
</evidence>
<keyword evidence="4" id="KW-0449">Lipoprotein</keyword>
<evidence type="ECO:0000313" key="9">
    <source>
        <dbReference type="EMBL" id="USQ95555.1"/>
    </source>
</evidence>
<comment type="similarity">
    <text evidence="2">Belongs to the rickettsiale 17 kDa surface antigen family.</text>
</comment>
<sequence>MTTRKISTALALAATVGGLAVAPAPALAQSRGLGGLFACEGSGKKQEGGALIGAAAGALLGRNLAKNEKTLGTLVGAAAGAAAGGYIGCRMQSTDAALAEQATKKALETGVAQTWNNKRTGNSGRVSVVSSTYGPPIDGRNVRYASGVQSLPSYEAAGGTYVANSTANLRAGPSTRTAVVGKVGAGESFDALGLAPAGGWVLVGRNGLAVGYAATSLVRPDSQQVASCRVIDASVSGGGQRASSQRYSACRDDRGEWQVTQA</sequence>
<dbReference type="EMBL" id="CP096040">
    <property type="protein sequence ID" value="USQ95555.1"/>
    <property type="molecule type" value="Genomic_DNA"/>
</dbReference>
<dbReference type="Proteomes" id="UP001057520">
    <property type="component" value="Chromosome"/>
</dbReference>
<evidence type="ECO:0000256" key="6">
    <source>
        <dbReference type="SAM" id="SignalP"/>
    </source>
</evidence>
<reference evidence="9 10" key="1">
    <citation type="submission" date="2022-04" db="EMBL/GenBank/DDBJ databases">
        <title>Genome sequence of soybean root-associated Caulobacter segnis RL271.</title>
        <authorList>
            <person name="Longley R."/>
            <person name="Bonito G."/>
            <person name="Trigodet F."/>
            <person name="Crosson S."/>
            <person name="Fiebig A."/>
        </authorList>
    </citation>
    <scope>NUCLEOTIDE SEQUENCE [LARGE SCALE GENOMIC DNA]</scope>
    <source>
        <strain evidence="9 10">RL271</strain>
    </source>
</reference>
<name>A0ABY4ZS79_9CAUL</name>
<evidence type="ECO:0000256" key="2">
    <source>
        <dbReference type="ARBA" id="ARBA00008681"/>
    </source>
</evidence>
<gene>
    <name evidence="9" type="ORF">MZV50_23915</name>
</gene>
<evidence type="ECO:0000256" key="5">
    <source>
        <dbReference type="SAM" id="MobiDB-lite"/>
    </source>
</evidence>